<evidence type="ECO:0000259" key="10">
    <source>
        <dbReference type="PROSITE" id="PS51403"/>
    </source>
</evidence>
<evidence type="ECO:0000256" key="8">
    <source>
        <dbReference type="ARBA" id="ARBA00023157"/>
    </source>
</evidence>
<dbReference type="SMART" id="SM00111">
    <property type="entry name" value="C4"/>
    <property type="match status" value="2"/>
</dbReference>
<dbReference type="Proteomes" id="UP000265200">
    <property type="component" value="Chromosome 18"/>
</dbReference>
<evidence type="ECO:0000313" key="11">
    <source>
        <dbReference type="Ensembl" id="ENSORLP00015019622.1"/>
    </source>
</evidence>
<dbReference type="InterPro" id="IPR050149">
    <property type="entry name" value="Collagen_superfamily"/>
</dbReference>
<keyword evidence="3" id="KW-0964">Secreted</keyword>
<keyword evidence="8" id="KW-1015">Disulfide bond</keyword>
<feature type="compositionally biased region" description="Low complexity" evidence="9">
    <location>
        <begin position="132"/>
        <end position="163"/>
    </location>
</feature>
<keyword evidence="7" id="KW-0176">Collagen</keyword>
<dbReference type="SUPFAM" id="SSF56436">
    <property type="entry name" value="C-type lectin-like"/>
    <property type="match status" value="2"/>
</dbReference>
<dbReference type="InterPro" id="IPR001442">
    <property type="entry name" value="Collagen_IV_NC"/>
</dbReference>
<dbReference type="PROSITE" id="PS51403">
    <property type="entry name" value="NC1_IV"/>
    <property type="match status" value="1"/>
</dbReference>
<dbReference type="GO" id="GO:0005604">
    <property type="term" value="C:basement membrane"/>
    <property type="evidence" value="ECO:0007669"/>
    <property type="project" value="UniProtKB-SubCell"/>
</dbReference>
<evidence type="ECO:0000256" key="3">
    <source>
        <dbReference type="ARBA" id="ARBA00022525"/>
    </source>
</evidence>
<reference evidence="11" key="3">
    <citation type="submission" date="2025-08" db="UniProtKB">
        <authorList>
            <consortium name="Ensembl"/>
        </authorList>
    </citation>
    <scope>IDENTIFICATION</scope>
    <source>
        <strain evidence="11">HSOK</strain>
    </source>
</reference>
<name>A0A3P9IHS9_ORYLA</name>
<accession>A0A3P9IHS9</accession>
<feature type="region of interest" description="Disordered" evidence="9">
    <location>
        <begin position="1"/>
        <end position="194"/>
    </location>
</feature>
<dbReference type="InterPro" id="IPR016187">
    <property type="entry name" value="CTDL_fold"/>
</dbReference>
<feature type="compositionally biased region" description="Low complexity" evidence="9">
    <location>
        <begin position="60"/>
        <end position="102"/>
    </location>
</feature>
<reference evidence="11 12" key="2">
    <citation type="submission" date="2017-04" db="EMBL/GenBank/DDBJ databases">
        <title>CpG methylation of centromeres and impact of large insertions on vertebrate speciation.</title>
        <authorList>
            <person name="Ichikawa K."/>
            <person name="Yoshimura J."/>
            <person name="Morishita S."/>
        </authorList>
    </citation>
    <scope>NUCLEOTIDE SEQUENCE</scope>
    <source>
        <strain evidence="11 12">HSOK</strain>
    </source>
</reference>
<organism evidence="11 12">
    <name type="scientific">Oryzias latipes</name>
    <name type="common">Japanese rice fish</name>
    <name type="synonym">Japanese killifish</name>
    <dbReference type="NCBI Taxonomy" id="8090"/>
    <lineage>
        <taxon>Eukaryota</taxon>
        <taxon>Metazoa</taxon>
        <taxon>Chordata</taxon>
        <taxon>Craniata</taxon>
        <taxon>Vertebrata</taxon>
        <taxon>Euteleostomi</taxon>
        <taxon>Actinopterygii</taxon>
        <taxon>Neopterygii</taxon>
        <taxon>Teleostei</taxon>
        <taxon>Neoteleostei</taxon>
        <taxon>Acanthomorphata</taxon>
        <taxon>Ovalentaria</taxon>
        <taxon>Atherinomorphae</taxon>
        <taxon>Beloniformes</taxon>
        <taxon>Adrianichthyidae</taxon>
        <taxon>Oryziinae</taxon>
        <taxon>Oryzias</taxon>
    </lineage>
</organism>
<dbReference type="InterPro" id="IPR036954">
    <property type="entry name" value="Collagen_IV_NC_sf"/>
</dbReference>
<dbReference type="Pfam" id="PF01413">
    <property type="entry name" value="C4"/>
    <property type="match status" value="2"/>
</dbReference>
<dbReference type="AlphaFoldDB" id="A0A3P9IHS9"/>
<evidence type="ECO:0000256" key="6">
    <source>
        <dbReference type="ARBA" id="ARBA00022869"/>
    </source>
</evidence>
<feature type="domain" description="Collagen IV NC1" evidence="10">
    <location>
        <begin position="195"/>
        <end position="417"/>
    </location>
</feature>
<dbReference type="Gene3D" id="2.170.240.10">
    <property type="entry name" value="Collagen IV, non-collagenous"/>
    <property type="match status" value="1"/>
</dbReference>
<dbReference type="FunFam" id="2.170.240.10:FF:000001">
    <property type="entry name" value="Collagen IV alpha 1 chain"/>
    <property type="match status" value="1"/>
</dbReference>
<keyword evidence="4" id="KW-0272">Extracellular matrix</keyword>
<evidence type="ECO:0000256" key="1">
    <source>
        <dbReference type="ARBA" id="ARBA00003696"/>
    </source>
</evidence>
<sequence>PLGSPGRPGEPGLTGPPGLRPRGLPGGGGVKGEKGFPGSPGQPGFPGQKGDPGTPGFPGSPGSSGLPGLKGDSGVPGVPGFPGPKGDQGPQGPSGFPGDPGNLGPPGPPGPPGSPGPKGQTGTPGPPGDPGDPGLDGPPGFNGPPGLKGDLGPPGQPGEPYQGFLPAGLPGRPGPQGADGPQGPSGPPGSASAHGFLITRHSQAQEVPYCPDGTNLIYDGYSLLYVQGNERAHGQDLGTAGSCLRRFSTMPFMFCNINNVCNFASRNDYSYWLSTPNEMPMSPVTGETIKPHISRCSVCEAPAMVIAIHSQTIQIPECPQSWQTLWIGYSFMMHTSAGAEGSGQALASPGSCLESFRSSPFIECHGRGTCNYYGNSYSFWLATVDFSEMFRKPEPETLKAGNLRSRISRCAVCMKRTS</sequence>
<comment type="subcellular location">
    <subcellularLocation>
        <location evidence="2">Secreted</location>
        <location evidence="2">Extracellular space</location>
        <location evidence="2">Extracellular matrix</location>
        <location evidence="2">Basement membrane</location>
    </subcellularLocation>
</comment>
<dbReference type="Pfam" id="PF01391">
    <property type="entry name" value="Collagen"/>
    <property type="match status" value="1"/>
</dbReference>
<dbReference type="PANTHER" id="PTHR24023:SF1082">
    <property type="entry name" value="COLLAGEN TRIPLE HELIX REPEAT"/>
    <property type="match status" value="1"/>
</dbReference>
<feature type="compositionally biased region" description="Low complexity" evidence="9">
    <location>
        <begin position="45"/>
        <end position="54"/>
    </location>
</feature>
<evidence type="ECO:0000313" key="12">
    <source>
        <dbReference type="Proteomes" id="UP000265200"/>
    </source>
</evidence>
<proteinExistence type="predicted"/>
<feature type="compositionally biased region" description="Pro residues" evidence="9">
    <location>
        <begin position="103"/>
        <end position="115"/>
    </location>
</feature>
<dbReference type="Ensembl" id="ENSORLT00015028663.1">
    <property type="protein sequence ID" value="ENSORLP00015019622.1"/>
    <property type="gene ID" value="ENSORLG00015020724.1"/>
</dbReference>
<protein>
    <recommendedName>
        <fullName evidence="10">Collagen IV NC1 domain-containing protein</fullName>
    </recommendedName>
</protein>
<evidence type="ECO:0000256" key="5">
    <source>
        <dbReference type="ARBA" id="ARBA00022737"/>
    </source>
</evidence>
<reference evidence="11" key="4">
    <citation type="submission" date="2025-09" db="UniProtKB">
        <authorList>
            <consortium name="Ensembl"/>
        </authorList>
    </citation>
    <scope>IDENTIFICATION</scope>
    <source>
        <strain evidence="11">HSOK</strain>
    </source>
</reference>
<reference key="1">
    <citation type="journal article" date="2007" name="Nature">
        <title>The medaka draft genome and insights into vertebrate genome evolution.</title>
        <authorList>
            <person name="Kasahara M."/>
            <person name="Naruse K."/>
            <person name="Sasaki S."/>
            <person name="Nakatani Y."/>
            <person name="Qu W."/>
            <person name="Ahsan B."/>
            <person name="Yamada T."/>
            <person name="Nagayasu Y."/>
            <person name="Doi K."/>
            <person name="Kasai Y."/>
            <person name="Jindo T."/>
            <person name="Kobayashi D."/>
            <person name="Shimada A."/>
            <person name="Toyoda A."/>
            <person name="Kuroki Y."/>
            <person name="Fujiyama A."/>
            <person name="Sasaki T."/>
            <person name="Shimizu A."/>
            <person name="Asakawa S."/>
            <person name="Shimizu N."/>
            <person name="Hashimoto S."/>
            <person name="Yang J."/>
            <person name="Lee Y."/>
            <person name="Matsushima K."/>
            <person name="Sugano S."/>
            <person name="Sakaizumi M."/>
            <person name="Narita T."/>
            <person name="Ohishi K."/>
            <person name="Haga S."/>
            <person name="Ohta F."/>
            <person name="Nomoto H."/>
            <person name="Nogata K."/>
            <person name="Morishita T."/>
            <person name="Endo T."/>
            <person name="Shin-I T."/>
            <person name="Takeda H."/>
            <person name="Morishita S."/>
            <person name="Kohara Y."/>
        </authorList>
    </citation>
    <scope>NUCLEOTIDE SEQUENCE [LARGE SCALE GENOMIC DNA]</scope>
    <source>
        <strain>Hd-rR</strain>
    </source>
</reference>
<keyword evidence="5" id="KW-0677">Repeat</keyword>
<feature type="compositionally biased region" description="Low complexity" evidence="9">
    <location>
        <begin position="175"/>
        <end position="193"/>
    </location>
</feature>
<dbReference type="PANTHER" id="PTHR24023">
    <property type="entry name" value="COLLAGEN ALPHA"/>
    <property type="match status" value="1"/>
</dbReference>
<evidence type="ECO:0000256" key="4">
    <source>
        <dbReference type="ARBA" id="ARBA00022530"/>
    </source>
</evidence>
<comment type="function">
    <text evidence="1">Type IV collagen is the major structural component of glomerular basement membranes (GBM), forming a 'chicken-wire' meshwork together with laminins, proteoglycans and entactin/nidogen.</text>
</comment>
<feature type="compositionally biased region" description="Low complexity" evidence="9">
    <location>
        <begin position="1"/>
        <end position="23"/>
    </location>
</feature>
<evidence type="ECO:0000256" key="2">
    <source>
        <dbReference type="ARBA" id="ARBA00004302"/>
    </source>
</evidence>
<evidence type="ECO:0000256" key="7">
    <source>
        <dbReference type="ARBA" id="ARBA00023119"/>
    </source>
</evidence>
<evidence type="ECO:0000256" key="9">
    <source>
        <dbReference type="SAM" id="MobiDB-lite"/>
    </source>
</evidence>
<dbReference type="GO" id="GO:0005581">
    <property type="term" value="C:collagen trimer"/>
    <property type="evidence" value="ECO:0007669"/>
    <property type="project" value="UniProtKB-KW"/>
</dbReference>
<dbReference type="InterPro" id="IPR008160">
    <property type="entry name" value="Collagen"/>
</dbReference>
<dbReference type="GO" id="GO:0005201">
    <property type="term" value="F:extracellular matrix structural constituent"/>
    <property type="evidence" value="ECO:0007669"/>
    <property type="project" value="InterPro"/>
</dbReference>
<keyword evidence="6" id="KW-0084">Basement membrane</keyword>